<dbReference type="EMBL" id="JBHTGP010000012">
    <property type="protein sequence ID" value="MFD0687204.1"/>
    <property type="molecule type" value="Genomic_DNA"/>
</dbReference>
<protein>
    <submittedName>
        <fullName evidence="2">Uncharacterized protein</fullName>
    </submittedName>
</protein>
<evidence type="ECO:0000313" key="3">
    <source>
        <dbReference type="Proteomes" id="UP001597063"/>
    </source>
</evidence>
<evidence type="ECO:0000313" key="2">
    <source>
        <dbReference type="EMBL" id="MFD0687204.1"/>
    </source>
</evidence>
<reference evidence="3" key="1">
    <citation type="journal article" date="2019" name="Int. J. Syst. Evol. Microbiol.">
        <title>The Global Catalogue of Microorganisms (GCM) 10K type strain sequencing project: providing services to taxonomists for standard genome sequencing and annotation.</title>
        <authorList>
            <consortium name="The Broad Institute Genomics Platform"/>
            <consortium name="The Broad Institute Genome Sequencing Center for Infectious Disease"/>
            <person name="Wu L."/>
            <person name="Ma J."/>
        </authorList>
    </citation>
    <scope>NUCLEOTIDE SEQUENCE [LARGE SCALE GENOMIC DNA]</scope>
    <source>
        <strain evidence="3">JCM 9371</strain>
    </source>
</reference>
<organism evidence="2 3">
    <name type="scientific">Actinomadura fibrosa</name>
    <dbReference type="NCBI Taxonomy" id="111802"/>
    <lineage>
        <taxon>Bacteria</taxon>
        <taxon>Bacillati</taxon>
        <taxon>Actinomycetota</taxon>
        <taxon>Actinomycetes</taxon>
        <taxon>Streptosporangiales</taxon>
        <taxon>Thermomonosporaceae</taxon>
        <taxon>Actinomadura</taxon>
    </lineage>
</organism>
<accession>A0ABW2XLR5</accession>
<dbReference type="RefSeq" id="WP_165503160.1">
    <property type="nucleotide sequence ID" value="NZ_CAACUY010000188.1"/>
</dbReference>
<feature type="compositionally biased region" description="Basic and acidic residues" evidence="1">
    <location>
        <begin position="18"/>
        <end position="50"/>
    </location>
</feature>
<name>A0ABW2XLR5_9ACTN</name>
<keyword evidence="3" id="KW-1185">Reference proteome</keyword>
<dbReference type="Proteomes" id="UP001597063">
    <property type="component" value="Unassembled WGS sequence"/>
</dbReference>
<comment type="caution">
    <text evidence="2">The sequence shown here is derived from an EMBL/GenBank/DDBJ whole genome shotgun (WGS) entry which is preliminary data.</text>
</comment>
<evidence type="ECO:0000256" key="1">
    <source>
        <dbReference type="SAM" id="MobiDB-lite"/>
    </source>
</evidence>
<gene>
    <name evidence="2" type="ORF">ACFQZM_22080</name>
</gene>
<feature type="region of interest" description="Disordered" evidence="1">
    <location>
        <begin position="17"/>
        <end position="50"/>
    </location>
</feature>
<sequence length="50" mass="5743">MSSARAHERAAVLLEEMADAHPDEAEAHLRSAERHRTWAKNERDLARRHG</sequence>
<proteinExistence type="predicted"/>